<evidence type="ECO:0000256" key="4">
    <source>
        <dbReference type="ARBA" id="ARBA00022519"/>
    </source>
</evidence>
<keyword evidence="7 9" id="KW-0472">Membrane</keyword>
<evidence type="ECO:0000256" key="6">
    <source>
        <dbReference type="ARBA" id="ARBA00022989"/>
    </source>
</evidence>
<gene>
    <name evidence="10" type="ORF">ISALK_02345</name>
</gene>
<evidence type="ECO:0000256" key="7">
    <source>
        <dbReference type="ARBA" id="ARBA00023136"/>
    </source>
</evidence>
<sequence>MSKFYEKVLKTPWPYWVAAIVLSFLNVLLLWTTGAPWRVTSGFLYWGIWVLNKVGYSDFPGSYVAYYGELTGGETFLLNTVSILNVAVIVGALLSVLISNEFKWRKIKNFKQIGFGIMGGLLMGYGARIAFGCNIGAFFSGIPSFSLHGWVFALFMGVGGVIGSKILMRYMI</sequence>
<comment type="similarity">
    <text evidence="8">Belongs to the TsuA/YedE (TC 9.B.102) family.</text>
</comment>
<evidence type="ECO:0000313" key="10">
    <source>
        <dbReference type="EMBL" id="NBG87333.1"/>
    </source>
</evidence>
<organism evidence="10 11">
    <name type="scientific">Isachenkonia alkalipeptolytica</name>
    <dbReference type="NCBI Taxonomy" id="2565777"/>
    <lineage>
        <taxon>Bacteria</taxon>
        <taxon>Bacillati</taxon>
        <taxon>Bacillota</taxon>
        <taxon>Clostridia</taxon>
        <taxon>Eubacteriales</taxon>
        <taxon>Clostridiaceae</taxon>
        <taxon>Isachenkonia</taxon>
    </lineage>
</organism>
<evidence type="ECO:0000256" key="8">
    <source>
        <dbReference type="ARBA" id="ARBA00035655"/>
    </source>
</evidence>
<evidence type="ECO:0000256" key="1">
    <source>
        <dbReference type="ARBA" id="ARBA00004429"/>
    </source>
</evidence>
<feature type="transmembrane region" description="Helical" evidence="9">
    <location>
        <begin position="119"/>
        <end position="141"/>
    </location>
</feature>
<keyword evidence="4" id="KW-0997">Cell inner membrane</keyword>
<evidence type="ECO:0000256" key="5">
    <source>
        <dbReference type="ARBA" id="ARBA00022692"/>
    </source>
</evidence>
<keyword evidence="5 9" id="KW-0812">Transmembrane</keyword>
<keyword evidence="2" id="KW-0813">Transport</keyword>
<keyword evidence="11" id="KW-1185">Reference proteome</keyword>
<dbReference type="InterPro" id="IPR007272">
    <property type="entry name" value="Sulf_transp_TsuA/YedE"/>
</dbReference>
<accession>A0AA43XIA6</accession>
<name>A0AA43XIA6_9CLOT</name>
<dbReference type="EMBL" id="SUMG01000002">
    <property type="protein sequence ID" value="NBG87333.1"/>
    <property type="molecule type" value="Genomic_DNA"/>
</dbReference>
<comment type="caution">
    <text evidence="10">The sequence shown here is derived from an EMBL/GenBank/DDBJ whole genome shotgun (WGS) entry which is preliminary data.</text>
</comment>
<dbReference type="AlphaFoldDB" id="A0AA43XIA6"/>
<keyword evidence="6 9" id="KW-1133">Transmembrane helix</keyword>
<evidence type="ECO:0000256" key="2">
    <source>
        <dbReference type="ARBA" id="ARBA00022448"/>
    </source>
</evidence>
<feature type="transmembrane region" description="Helical" evidence="9">
    <location>
        <begin position="13"/>
        <end position="32"/>
    </location>
</feature>
<evidence type="ECO:0000256" key="3">
    <source>
        <dbReference type="ARBA" id="ARBA00022475"/>
    </source>
</evidence>
<dbReference type="Proteomes" id="UP000449710">
    <property type="component" value="Unassembled WGS sequence"/>
</dbReference>
<feature type="transmembrane region" description="Helical" evidence="9">
    <location>
        <begin position="147"/>
        <end position="168"/>
    </location>
</feature>
<dbReference type="Pfam" id="PF04143">
    <property type="entry name" value="Sulf_transp"/>
    <property type="match status" value="1"/>
</dbReference>
<proteinExistence type="inferred from homology"/>
<reference evidence="10 11" key="1">
    <citation type="submission" date="2019-04" db="EMBL/GenBank/DDBJ databases">
        <title>Isachenkonia alkalipeptolytica gen. nov. sp. nov. a new anaerobic, alkiliphilic organothrophic bacterium capable to reduce synthesized ferrihydrite isolated from a soda lake.</title>
        <authorList>
            <person name="Toshchakov S.V."/>
            <person name="Zavarzina D.G."/>
            <person name="Zhilina T.N."/>
            <person name="Kostrikina N.A."/>
            <person name="Kublanov I.V."/>
        </authorList>
    </citation>
    <scope>NUCLEOTIDE SEQUENCE [LARGE SCALE GENOMIC DNA]</scope>
    <source>
        <strain evidence="10 11">Z-1701</strain>
    </source>
</reference>
<comment type="subcellular location">
    <subcellularLocation>
        <location evidence="1">Cell inner membrane</location>
        <topology evidence="1">Multi-pass membrane protein</topology>
    </subcellularLocation>
</comment>
<dbReference type="PANTHER" id="PTHR30574">
    <property type="entry name" value="INNER MEMBRANE PROTEIN YEDE"/>
    <property type="match status" value="1"/>
</dbReference>
<keyword evidence="3" id="KW-1003">Cell membrane</keyword>
<dbReference type="RefSeq" id="WP_160718642.1">
    <property type="nucleotide sequence ID" value="NZ_SUMG01000002.1"/>
</dbReference>
<dbReference type="GO" id="GO:0005886">
    <property type="term" value="C:plasma membrane"/>
    <property type="evidence" value="ECO:0007669"/>
    <property type="project" value="UniProtKB-SubCell"/>
</dbReference>
<evidence type="ECO:0000313" key="11">
    <source>
        <dbReference type="Proteomes" id="UP000449710"/>
    </source>
</evidence>
<feature type="transmembrane region" description="Helical" evidence="9">
    <location>
        <begin position="76"/>
        <end position="98"/>
    </location>
</feature>
<protein>
    <submittedName>
        <fullName evidence="10">YeeE/YedE family protein</fullName>
    </submittedName>
</protein>
<evidence type="ECO:0000256" key="9">
    <source>
        <dbReference type="SAM" id="Phobius"/>
    </source>
</evidence>
<dbReference type="PANTHER" id="PTHR30574:SF1">
    <property type="entry name" value="SULPHUR TRANSPORT DOMAIN-CONTAINING PROTEIN"/>
    <property type="match status" value="1"/>
</dbReference>